<comment type="caution">
    <text evidence="2">The sequence shown here is derived from an EMBL/GenBank/DDBJ whole genome shotgun (WGS) entry which is preliminary data.</text>
</comment>
<protein>
    <submittedName>
        <fullName evidence="2">Uncharacterized protein</fullName>
    </submittedName>
</protein>
<accession>A0A4R1HK81</accession>
<proteinExistence type="predicted"/>
<feature type="region of interest" description="Disordered" evidence="1">
    <location>
        <begin position="1"/>
        <end position="31"/>
    </location>
</feature>
<sequence>MALGETIAQTMEVKAMTSSPNHDQPGDDGYVSTEELARRQGVGPIESVEDLAQPDLWESDEEYEDFLADLYASRRAGLA</sequence>
<dbReference type="AlphaFoldDB" id="A0A4R1HK81"/>
<keyword evidence="3" id="KW-1185">Reference proteome</keyword>
<reference evidence="2 3" key="1">
    <citation type="submission" date="2019-03" db="EMBL/GenBank/DDBJ databases">
        <title>Sequencing the genomes of 1000 actinobacteria strains.</title>
        <authorList>
            <person name="Klenk H.-P."/>
        </authorList>
    </citation>
    <scope>NUCLEOTIDE SEQUENCE [LARGE SCALE GENOMIC DNA]</scope>
    <source>
        <strain evidence="2 3">DSM 44969</strain>
    </source>
</reference>
<organism evidence="2 3">
    <name type="scientific">Pseudonocardia endophytica</name>
    <dbReference type="NCBI Taxonomy" id="401976"/>
    <lineage>
        <taxon>Bacteria</taxon>
        <taxon>Bacillati</taxon>
        <taxon>Actinomycetota</taxon>
        <taxon>Actinomycetes</taxon>
        <taxon>Pseudonocardiales</taxon>
        <taxon>Pseudonocardiaceae</taxon>
        <taxon>Pseudonocardia</taxon>
    </lineage>
</organism>
<evidence type="ECO:0000256" key="1">
    <source>
        <dbReference type="SAM" id="MobiDB-lite"/>
    </source>
</evidence>
<evidence type="ECO:0000313" key="3">
    <source>
        <dbReference type="Proteomes" id="UP000295560"/>
    </source>
</evidence>
<evidence type="ECO:0000313" key="2">
    <source>
        <dbReference type="EMBL" id="TCK20700.1"/>
    </source>
</evidence>
<dbReference type="Proteomes" id="UP000295560">
    <property type="component" value="Unassembled WGS sequence"/>
</dbReference>
<name>A0A4R1HK81_PSEEN</name>
<gene>
    <name evidence="2" type="ORF">EV378_4661</name>
</gene>
<dbReference type="EMBL" id="SMFZ01000002">
    <property type="protein sequence ID" value="TCK20700.1"/>
    <property type="molecule type" value="Genomic_DNA"/>
</dbReference>